<dbReference type="Proteomes" id="UP001163321">
    <property type="component" value="Chromosome 7"/>
</dbReference>
<keyword evidence="2" id="KW-1185">Reference proteome</keyword>
<comment type="caution">
    <text evidence="1">The sequence shown here is derived from an EMBL/GenBank/DDBJ whole genome shotgun (WGS) entry which is preliminary data.</text>
</comment>
<accession>A0ACC0VTJ1</accession>
<name>A0ACC0VTJ1_9STRA</name>
<gene>
    <name evidence="1" type="ORF">PsorP6_015141</name>
</gene>
<evidence type="ECO:0000313" key="2">
    <source>
        <dbReference type="Proteomes" id="UP001163321"/>
    </source>
</evidence>
<dbReference type="EMBL" id="CM047586">
    <property type="protein sequence ID" value="KAI9909602.1"/>
    <property type="molecule type" value="Genomic_DNA"/>
</dbReference>
<sequence>MDLSYAGVVKPTKDVCRQQNLCFYCRVAGHHIAECRKRLQGNADAPRIIVKPGLWTPPDSSRTTTVKARNFEGQVRSLLFREYKLPIGVDGVVHEVPVMEWPLEQPFDGVLGQYWL</sequence>
<reference evidence="1 2" key="1">
    <citation type="journal article" date="2022" name="bioRxiv">
        <title>The genome of the oomycete Peronosclerospora sorghi, a cosmopolitan pathogen of maize and sorghum, is inflated with dispersed pseudogenes.</title>
        <authorList>
            <person name="Fletcher K."/>
            <person name="Martin F."/>
            <person name="Isakeit T."/>
            <person name="Cavanaugh K."/>
            <person name="Magill C."/>
            <person name="Michelmore R."/>
        </authorList>
    </citation>
    <scope>NUCLEOTIDE SEQUENCE [LARGE SCALE GENOMIC DNA]</scope>
    <source>
        <strain evidence="1">P6</strain>
    </source>
</reference>
<protein>
    <submittedName>
        <fullName evidence="1">Uncharacterized protein</fullName>
    </submittedName>
</protein>
<organism evidence="1 2">
    <name type="scientific">Peronosclerospora sorghi</name>
    <dbReference type="NCBI Taxonomy" id="230839"/>
    <lineage>
        <taxon>Eukaryota</taxon>
        <taxon>Sar</taxon>
        <taxon>Stramenopiles</taxon>
        <taxon>Oomycota</taxon>
        <taxon>Peronosporomycetes</taxon>
        <taxon>Peronosporales</taxon>
        <taxon>Peronosporaceae</taxon>
        <taxon>Peronosclerospora</taxon>
    </lineage>
</organism>
<evidence type="ECO:0000313" key="1">
    <source>
        <dbReference type="EMBL" id="KAI9909602.1"/>
    </source>
</evidence>
<proteinExistence type="predicted"/>